<organism evidence="2 3">
    <name type="scientific">Neogemmobacter tilapiae</name>
    <dbReference type="NCBI Taxonomy" id="875041"/>
    <lineage>
        <taxon>Bacteria</taxon>
        <taxon>Pseudomonadati</taxon>
        <taxon>Pseudomonadota</taxon>
        <taxon>Alphaproteobacteria</taxon>
        <taxon>Rhodobacterales</taxon>
        <taxon>Paracoccaceae</taxon>
        <taxon>Neogemmobacter</taxon>
    </lineage>
</organism>
<keyword evidence="1" id="KW-0812">Transmembrane</keyword>
<dbReference type="EMBL" id="BMYJ01000012">
    <property type="protein sequence ID" value="GHC65027.1"/>
    <property type="molecule type" value="Genomic_DNA"/>
</dbReference>
<dbReference type="Pfam" id="PF07330">
    <property type="entry name" value="DUF1467"/>
    <property type="match status" value="1"/>
</dbReference>
<dbReference type="Proteomes" id="UP000638981">
    <property type="component" value="Unassembled WGS sequence"/>
</dbReference>
<name>A0A918TVA1_9RHOB</name>
<dbReference type="AlphaFoldDB" id="A0A918TVA1"/>
<reference evidence="2" key="2">
    <citation type="submission" date="2020-09" db="EMBL/GenBank/DDBJ databases">
        <authorList>
            <person name="Sun Q."/>
            <person name="Kim S."/>
        </authorList>
    </citation>
    <scope>NUCLEOTIDE SEQUENCE</scope>
    <source>
        <strain evidence="2">KCTC 23310</strain>
    </source>
</reference>
<keyword evidence="1" id="KW-1133">Transmembrane helix</keyword>
<accession>A0A918TVA1</accession>
<comment type="caution">
    <text evidence="2">The sequence shown here is derived from an EMBL/GenBank/DDBJ whole genome shotgun (WGS) entry which is preliminary data.</text>
</comment>
<keyword evidence="3" id="KW-1185">Reference proteome</keyword>
<sequence>MSITAAIVLYSTTWFMVLLMVLPMRGKTQEEAGHVVPGSARSAPEDAGIAWKAKLTTLIATVLFVIFYGIITSGWITIADLDRLRPDLGPSQVQD</sequence>
<evidence type="ECO:0008006" key="4">
    <source>
        <dbReference type="Google" id="ProtNLM"/>
    </source>
</evidence>
<evidence type="ECO:0000256" key="1">
    <source>
        <dbReference type="SAM" id="Phobius"/>
    </source>
</evidence>
<gene>
    <name evidence="2" type="ORF">GCM10007315_31900</name>
</gene>
<dbReference type="InterPro" id="IPR009935">
    <property type="entry name" value="DUF1467"/>
</dbReference>
<evidence type="ECO:0000313" key="2">
    <source>
        <dbReference type="EMBL" id="GHC65027.1"/>
    </source>
</evidence>
<dbReference type="RefSeq" id="WP_189412940.1">
    <property type="nucleotide sequence ID" value="NZ_BMYJ01000012.1"/>
</dbReference>
<keyword evidence="1" id="KW-0472">Membrane</keyword>
<evidence type="ECO:0000313" key="3">
    <source>
        <dbReference type="Proteomes" id="UP000638981"/>
    </source>
</evidence>
<proteinExistence type="predicted"/>
<reference evidence="2" key="1">
    <citation type="journal article" date="2014" name="Int. J. Syst. Evol. Microbiol.">
        <title>Complete genome sequence of Corynebacterium casei LMG S-19264T (=DSM 44701T), isolated from a smear-ripened cheese.</title>
        <authorList>
            <consortium name="US DOE Joint Genome Institute (JGI-PGF)"/>
            <person name="Walter F."/>
            <person name="Albersmeier A."/>
            <person name="Kalinowski J."/>
            <person name="Ruckert C."/>
        </authorList>
    </citation>
    <scope>NUCLEOTIDE SEQUENCE</scope>
    <source>
        <strain evidence="2">KCTC 23310</strain>
    </source>
</reference>
<feature type="transmembrane region" description="Helical" evidence="1">
    <location>
        <begin position="58"/>
        <end position="78"/>
    </location>
</feature>
<feature type="transmembrane region" description="Helical" evidence="1">
    <location>
        <begin position="6"/>
        <end position="24"/>
    </location>
</feature>
<protein>
    <recommendedName>
        <fullName evidence="4">DUF1467 family protein</fullName>
    </recommendedName>
</protein>